<keyword evidence="1" id="KW-1133">Transmembrane helix</keyword>
<accession>A0A6M3IU74</accession>
<feature type="transmembrane region" description="Helical" evidence="1">
    <location>
        <begin position="6"/>
        <end position="29"/>
    </location>
</feature>
<reference evidence="2" key="1">
    <citation type="submission" date="2020-03" db="EMBL/GenBank/DDBJ databases">
        <title>The deep terrestrial virosphere.</title>
        <authorList>
            <person name="Holmfeldt K."/>
            <person name="Nilsson E."/>
            <person name="Simone D."/>
            <person name="Lopez-Fernandez M."/>
            <person name="Wu X."/>
            <person name="de Brujin I."/>
            <person name="Lundin D."/>
            <person name="Andersson A."/>
            <person name="Bertilsson S."/>
            <person name="Dopson M."/>
        </authorList>
    </citation>
    <scope>NUCLEOTIDE SEQUENCE</scope>
    <source>
        <strain evidence="2">MM415B01048</strain>
    </source>
</reference>
<evidence type="ECO:0000313" key="2">
    <source>
        <dbReference type="EMBL" id="QJA60798.1"/>
    </source>
</evidence>
<proteinExistence type="predicted"/>
<gene>
    <name evidence="2" type="ORF">MM415B01048_0006</name>
</gene>
<protein>
    <submittedName>
        <fullName evidence="2">Uncharacterized protein</fullName>
    </submittedName>
</protein>
<organism evidence="2">
    <name type="scientific">viral metagenome</name>
    <dbReference type="NCBI Taxonomy" id="1070528"/>
    <lineage>
        <taxon>unclassified sequences</taxon>
        <taxon>metagenomes</taxon>
        <taxon>organismal metagenomes</taxon>
    </lineage>
</organism>
<keyword evidence="1" id="KW-0812">Transmembrane</keyword>
<dbReference type="EMBL" id="MT141421">
    <property type="protein sequence ID" value="QJA60798.1"/>
    <property type="molecule type" value="Genomic_DNA"/>
</dbReference>
<evidence type="ECO:0000256" key="1">
    <source>
        <dbReference type="SAM" id="Phobius"/>
    </source>
</evidence>
<keyword evidence="1" id="KW-0472">Membrane</keyword>
<name>A0A6M3IU74_9ZZZZ</name>
<sequence>METALNVLTTAILSILLLTCITIILKSGLVPDVNSKVRKEAKKIIAGLSVGSIESIETVLSEYGKLIFKSFNERPEEFDIDEYYLYTPALFDLNGESCAIAVWINGKDFYRLRLLTNDITKNRLDHIVLNWYDRELIEKIVEVVRIRKGMFKIVLKPEKK</sequence>
<dbReference type="AlphaFoldDB" id="A0A6M3IU74"/>